<feature type="compositionally biased region" description="Polar residues" evidence="1">
    <location>
        <begin position="481"/>
        <end position="500"/>
    </location>
</feature>
<protein>
    <recommendedName>
        <fullName evidence="4">DNA (cytosine-5)-methyltransferase 1 replication foci domain-containing protein</fullName>
    </recommendedName>
</protein>
<dbReference type="STRING" id="1081109.A0A167W2F0"/>
<evidence type="ECO:0008006" key="4">
    <source>
        <dbReference type="Google" id="ProtNLM"/>
    </source>
</evidence>
<organism evidence="2 3">
    <name type="scientific">Moelleriella libera RCEF 2490</name>
    <dbReference type="NCBI Taxonomy" id="1081109"/>
    <lineage>
        <taxon>Eukaryota</taxon>
        <taxon>Fungi</taxon>
        <taxon>Dikarya</taxon>
        <taxon>Ascomycota</taxon>
        <taxon>Pezizomycotina</taxon>
        <taxon>Sordariomycetes</taxon>
        <taxon>Hypocreomycetidae</taxon>
        <taxon>Hypocreales</taxon>
        <taxon>Clavicipitaceae</taxon>
        <taxon>Moelleriella</taxon>
    </lineage>
</organism>
<keyword evidence="3" id="KW-1185">Reference proteome</keyword>
<feature type="compositionally biased region" description="Polar residues" evidence="1">
    <location>
        <begin position="278"/>
        <end position="287"/>
    </location>
</feature>
<dbReference type="EMBL" id="AZGY01000030">
    <property type="protein sequence ID" value="KZZ88326.1"/>
    <property type="molecule type" value="Genomic_DNA"/>
</dbReference>
<comment type="caution">
    <text evidence="2">The sequence shown here is derived from an EMBL/GenBank/DDBJ whole genome shotgun (WGS) entry which is preliminary data.</text>
</comment>
<feature type="region of interest" description="Disordered" evidence="1">
    <location>
        <begin position="239"/>
        <end position="348"/>
    </location>
</feature>
<dbReference type="AlphaFoldDB" id="A0A167W2F0"/>
<proteinExistence type="predicted"/>
<dbReference type="OrthoDB" id="5382953at2759"/>
<evidence type="ECO:0000313" key="2">
    <source>
        <dbReference type="EMBL" id="KZZ88326.1"/>
    </source>
</evidence>
<feature type="compositionally biased region" description="Polar residues" evidence="1">
    <location>
        <begin position="240"/>
        <end position="251"/>
    </location>
</feature>
<feature type="compositionally biased region" description="Basic and acidic residues" evidence="1">
    <location>
        <begin position="297"/>
        <end position="306"/>
    </location>
</feature>
<reference evidence="2 3" key="1">
    <citation type="journal article" date="2016" name="Genome Biol. Evol.">
        <title>Divergent and convergent evolution of fungal pathogenicity.</title>
        <authorList>
            <person name="Shang Y."/>
            <person name="Xiao G."/>
            <person name="Zheng P."/>
            <person name="Cen K."/>
            <person name="Zhan S."/>
            <person name="Wang C."/>
        </authorList>
    </citation>
    <scope>NUCLEOTIDE SEQUENCE [LARGE SCALE GENOMIC DNA]</scope>
    <source>
        <strain evidence="2 3">RCEF 2490</strain>
    </source>
</reference>
<sequence>MAGHRRRASTSSVETVDESDIQWRQETSVLRSVSSDTPSDDWPVFELVNAVVLGKDGQTMENALLCKVKGPLLIRGHLVIDDPSQKCHLIMRVRASTPLEIRNSRSYAIGESSDGKPLVWVSGQGGWYEINPSPAYKPIYNKMCEATVMYYKIMDIYLERSIKRSKKPKGSAIMDELRQLFHKYAARIGDGSTLEDVIARAHEHAAFFLDKFSSEATFDWTSTAFSRWIKSEHADLAKQVQANPETSQKQEFASGAGDSLRENARARSRHSSAREDTPTATTSSQGSHPKGKALKVRASEPADVKTDPLPLASSSPPVAAKQSESEVEVKTMTLQRSEPAAEPTMRPKTAGEIIPHYVWSERDHDASSPFQAAMAAFEHVTKAANGPKKKAITFSGFLSSLYFAFSFPSYREAGRGGAYKQPIQEWLHYYSRAFLRVLDDSYRTSAIYPELERLAQTDLIPMAYKPSDFPMVVAMRKPKTSVPSNAPSTPAIQANDTAVSTPKPRGKQPTRTPGNKSVLRPVSTPGPLKKRPRDEFESDFPDAESPAGHRPHSFDDDDVDDMDLDVSAPNQGDDESDESDGSPFGIEPIKLVIRAERIPDSLPRGPDDTWTCEEDGCDYIVRDVDEDTVQERIRQHFCHHEQQLARVNLAMAEGKRGHMPIKYAFSPGPFSPLSFSQRCIFDILVCQAAPYNLTVE</sequence>
<feature type="compositionally biased region" description="Acidic residues" evidence="1">
    <location>
        <begin position="555"/>
        <end position="564"/>
    </location>
</feature>
<feature type="compositionally biased region" description="Low complexity" evidence="1">
    <location>
        <begin position="308"/>
        <end position="320"/>
    </location>
</feature>
<accession>A0A167W2F0</accession>
<feature type="region of interest" description="Disordered" evidence="1">
    <location>
        <begin position="479"/>
        <end position="585"/>
    </location>
</feature>
<evidence type="ECO:0000256" key="1">
    <source>
        <dbReference type="SAM" id="MobiDB-lite"/>
    </source>
</evidence>
<name>A0A167W2F0_9HYPO</name>
<evidence type="ECO:0000313" key="3">
    <source>
        <dbReference type="Proteomes" id="UP000078544"/>
    </source>
</evidence>
<gene>
    <name evidence="2" type="ORF">AAL_08089</name>
</gene>
<dbReference type="Proteomes" id="UP000078544">
    <property type="component" value="Unassembled WGS sequence"/>
</dbReference>